<dbReference type="OrthoDB" id="66620at2759"/>
<dbReference type="GO" id="GO:0016020">
    <property type="term" value="C:membrane"/>
    <property type="evidence" value="ECO:0007669"/>
    <property type="project" value="UniProtKB-SubCell"/>
</dbReference>
<evidence type="ECO:0000259" key="8">
    <source>
        <dbReference type="PROSITE" id="PS50893"/>
    </source>
</evidence>
<dbReference type="RefSeq" id="XP_015656680.1">
    <property type="nucleotide sequence ID" value="XM_015804702.1"/>
</dbReference>
<dbReference type="PANTHER" id="PTHR48041">
    <property type="entry name" value="ABC TRANSPORTER G FAMILY MEMBER 28"/>
    <property type="match status" value="1"/>
</dbReference>
<dbReference type="GeneID" id="26906685"/>
<feature type="compositionally biased region" description="Polar residues" evidence="6">
    <location>
        <begin position="387"/>
        <end position="397"/>
    </location>
</feature>
<keyword evidence="4 7" id="KW-1133">Transmembrane helix</keyword>
<feature type="region of interest" description="Disordered" evidence="6">
    <location>
        <begin position="564"/>
        <end position="588"/>
    </location>
</feature>
<dbReference type="Proteomes" id="UP000037923">
    <property type="component" value="Unassembled WGS sequence"/>
</dbReference>
<evidence type="ECO:0000256" key="2">
    <source>
        <dbReference type="ARBA" id="ARBA00022448"/>
    </source>
</evidence>
<evidence type="ECO:0000256" key="1">
    <source>
        <dbReference type="ARBA" id="ARBA00004141"/>
    </source>
</evidence>
<dbReference type="GO" id="GO:0140359">
    <property type="term" value="F:ABC-type transporter activity"/>
    <property type="evidence" value="ECO:0007669"/>
    <property type="project" value="InterPro"/>
</dbReference>
<feature type="compositionally biased region" description="Basic residues" evidence="6">
    <location>
        <begin position="31"/>
        <end position="42"/>
    </location>
</feature>
<dbReference type="InterPro" id="IPR003439">
    <property type="entry name" value="ABC_transporter-like_ATP-bd"/>
</dbReference>
<dbReference type="VEuPathDB" id="TriTrypDB:LpyrH10_14_1110"/>
<feature type="transmembrane region" description="Helical" evidence="7">
    <location>
        <begin position="947"/>
        <end position="968"/>
    </location>
</feature>
<dbReference type="PROSITE" id="PS00211">
    <property type="entry name" value="ABC_TRANSPORTER_1"/>
    <property type="match status" value="1"/>
</dbReference>
<evidence type="ECO:0000256" key="7">
    <source>
        <dbReference type="SAM" id="Phobius"/>
    </source>
</evidence>
<keyword evidence="3 7" id="KW-0812">Transmembrane</keyword>
<evidence type="ECO:0000256" key="3">
    <source>
        <dbReference type="ARBA" id="ARBA00022692"/>
    </source>
</evidence>
<dbReference type="InterPro" id="IPR013525">
    <property type="entry name" value="ABC2_TM"/>
</dbReference>
<evidence type="ECO:0000313" key="10">
    <source>
        <dbReference type="Proteomes" id="UP000037923"/>
    </source>
</evidence>
<evidence type="ECO:0000313" key="9">
    <source>
        <dbReference type="EMBL" id="KPA78241.1"/>
    </source>
</evidence>
<feature type="compositionally biased region" description="Basic residues" evidence="6">
    <location>
        <begin position="82"/>
        <end position="92"/>
    </location>
</feature>
<dbReference type="OMA" id="VNCCGTH"/>
<dbReference type="EMBL" id="LGTL01000014">
    <property type="protein sequence ID" value="KPA78241.1"/>
    <property type="molecule type" value="Genomic_DNA"/>
</dbReference>
<keyword evidence="5 7" id="KW-0472">Membrane</keyword>
<dbReference type="Pfam" id="PF01061">
    <property type="entry name" value="ABC2_membrane"/>
    <property type="match status" value="1"/>
</dbReference>
<feature type="compositionally biased region" description="Basic and acidic residues" evidence="6">
    <location>
        <begin position="481"/>
        <end position="499"/>
    </location>
</feature>
<evidence type="ECO:0000256" key="5">
    <source>
        <dbReference type="ARBA" id="ARBA00023136"/>
    </source>
</evidence>
<keyword evidence="2" id="KW-0813">Transport</keyword>
<feature type="region of interest" description="Disordered" evidence="6">
    <location>
        <begin position="1"/>
        <end position="93"/>
    </location>
</feature>
<feature type="compositionally biased region" description="Polar residues" evidence="6">
    <location>
        <begin position="575"/>
        <end position="588"/>
    </location>
</feature>
<feature type="transmembrane region" description="Helical" evidence="7">
    <location>
        <begin position="691"/>
        <end position="712"/>
    </location>
</feature>
<dbReference type="GO" id="GO:0016887">
    <property type="term" value="F:ATP hydrolysis activity"/>
    <property type="evidence" value="ECO:0007669"/>
    <property type="project" value="InterPro"/>
</dbReference>
<accession>A0A0N0DU09</accession>
<dbReference type="SUPFAM" id="SSF52540">
    <property type="entry name" value="P-loop containing nucleoside triphosphate hydrolases"/>
    <property type="match status" value="1"/>
</dbReference>
<feature type="transmembrane region" description="Helical" evidence="7">
    <location>
        <begin position="810"/>
        <end position="830"/>
    </location>
</feature>
<reference evidence="9 10" key="1">
    <citation type="submission" date="2015-07" db="EMBL/GenBank/DDBJ databases">
        <title>High-quality genome of monoxenous trypanosomatid Leptomonas pyrrhocoris.</title>
        <authorList>
            <person name="Flegontov P."/>
            <person name="Butenko A."/>
            <person name="Firsov S."/>
            <person name="Vlcek C."/>
            <person name="Logacheva M.D."/>
            <person name="Field M."/>
            <person name="Filatov D."/>
            <person name="Flegontova O."/>
            <person name="Gerasimov E."/>
            <person name="Jackson A.P."/>
            <person name="Kelly S."/>
            <person name="Opperdoes F."/>
            <person name="O'Reilly A."/>
            <person name="Votypka J."/>
            <person name="Yurchenko V."/>
            <person name="Lukes J."/>
        </authorList>
    </citation>
    <scope>NUCLEOTIDE SEQUENCE [LARGE SCALE GENOMIC DNA]</scope>
    <source>
        <strain evidence="9">H10</strain>
    </source>
</reference>
<dbReference type="InterPro" id="IPR050352">
    <property type="entry name" value="ABCG_transporters"/>
</dbReference>
<keyword evidence="10" id="KW-1185">Reference proteome</keyword>
<feature type="transmembrane region" description="Helical" evidence="7">
    <location>
        <begin position="776"/>
        <end position="798"/>
    </location>
</feature>
<dbReference type="Gene3D" id="3.40.50.300">
    <property type="entry name" value="P-loop containing nucleotide triphosphate hydrolases"/>
    <property type="match status" value="1"/>
</dbReference>
<dbReference type="InterPro" id="IPR027417">
    <property type="entry name" value="P-loop_NTPase"/>
</dbReference>
<dbReference type="PROSITE" id="PS50893">
    <property type="entry name" value="ABC_TRANSPORTER_2"/>
    <property type="match status" value="1"/>
</dbReference>
<feature type="compositionally biased region" description="Low complexity" evidence="6">
    <location>
        <begin position="50"/>
        <end position="66"/>
    </location>
</feature>
<dbReference type="GO" id="GO:0005524">
    <property type="term" value="F:ATP binding"/>
    <property type="evidence" value="ECO:0007669"/>
    <property type="project" value="InterPro"/>
</dbReference>
<dbReference type="AlphaFoldDB" id="A0A0N0DU09"/>
<feature type="region of interest" description="Disordered" evidence="6">
    <location>
        <begin position="481"/>
        <end position="515"/>
    </location>
</feature>
<protein>
    <recommendedName>
        <fullName evidence="8">ABC transporter domain-containing protein</fullName>
    </recommendedName>
</protein>
<sequence length="978" mass="104595">MSSSIPLTKASADREEESLSQPSLSPTTTTPRHHRHRHHHHTPLASADTNLNNDANQSNANNADQNPLIGDNDGSPAASSRSRTRRSRRPHAASRVDAAFGLLGDDARDGLAICCDGVSVQRSHRDVIDEAFCLFRGGRVTALVNCCGTHSALALLTAVAGRVDCAAGNIVMNGVPVSASAYQAQMSFVEGKNAVADDDDYGGGGGGATGDVLVELTVRENLEYASALRVANSAQAYSVEEVMQQLLLEPHAPARVRDCSLYVRRRVALGKELLLNPSVLLLDEPMDGLATHEAQQFLTILSKLAAPSAADAEARHAIRQAMAASASASSSLGGVDVNAAASITEPSTSSARASVYTPRHSRVHRRDSNGVASSSSPPSSFVPLSTAGAQPNHTATADVNSAAEHELGAPLMESTQRVVILSMVQPRWALLQYVHDVVLLERSRCVFSGTVQDMLSVRLPKAVLRPRMSDNVDDIVAAAGAREDNDNGDNDERSGDNRKVRSARQVGASQLTEDAPADSYDAVAASIHKTRLNEELVHGLYRLAATAPPGGVVAGTEFPFFAASFTDNPDAPEPQGSSPTSGGRHSTSSSFIAVRADGNGTASLSQLYAVLFGHARAQVTAYMEVCAAGLLSLPDASHQAPSGAIQLLQLFRFGFIELRHRLLGDLVALAFMLAAAAALAALYGVQVGDRGIQNCAGILFFLVCCVVLQAVLSLDAQRREYAAFCRYARSGYYAAWTFLVFRAVTAALWRFGLASFVALVVFVLSNFGEPWREYRGVFELGVIMAVLSYCCYFLIWFLCAWWPSDRVSRVLVFAFYTFNIVLGGLVLNLTTLPPAVQGVSFLSVVRLAYESSMLTHFAGRTFGCNKTAPDGSSSSAAEDFKEATWRTPPHPAGAAARRRSDAHLLDKGRHGAHSAAAQAARQGVRCYTGAEYAAYMGFEPSHRWSNVGILAGLSAALLLASWILMVLYRPRRRLRVIT</sequence>
<dbReference type="PANTHER" id="PTHR48041:SF91">
    <property type="entry name" value="ABC TRANSPORTER G FAMILY MEMBER 28"/>
    <property type="match status" value="1"/>
</dbReference>
<proteinExistence type="predicted"/>
<evidence type="ECO:0000256" key="4">
    <source>
        <dbReference type="ARBA" id="ARBA00022989"/>
    </source>
</evidence>
<organism evidence="9 10">
    <name type="scientific">Leptomonas pyrrhocoris</name>
    <name type="common">Firebug parasite</name>
    <dbReference type="NCBI Taxonomy" id="157538"/>
    <lineage>
        <taxon>Eukaryota</taxon>
        <taxon>Discoba</taxon>
        <taxon>Euglenozoa</taxon>
        <taxon>Kinetoplastea</taxon>
        <taxon>Metakinetoplastina</taxon>
        <taxon>Trypanosomatida</taxon>
        <taxon>Trypanosomatidae</taxon>
        <taxon>Leishmaniinae</taxon>
        <taxon>Leptomonas</taxon>
    </lineage>
</organism>
<dbReference type="InterPro" id="IPR017871">
    <property type="entry name" value="ABC_transporter-like_CS"/>
</dbReference>
<evidence type="ECO:0000256" key="6">
    <source>
        <dbReference type="SAM" id="MobiDB-lite"/>
    </source>
</evidence>
<gene>
    <name evidence="9" type="ORF">ABB37_06396</name>
</gene>
<comment type="caution">
    <text evidence="9">The sequence shown here is derived from an EMBL/GenBank/DDBJ whole genome shotgun (WGS) entry which is preliminary data.</text>
</comment>
<feature type="transmembrane region" description="Helical" evidence="7">
    <location>
        <begin position="662"/>
        <end position="685"/>
    </location>
</feature>
<comment type="subcellular location">
    <subcellularLocation>
        <location evidence="1">Membrane</location>
        <topology evidence="1">Multi-pass membrane protein</topology>
    </subcellularLocation>
</comment>
<feature type="domain" description="ABC transporter" evidence="8">
    <location>
        <begin position="113"/>
        <end position="357"/>
    </location>
</feature>
<feature type="region of interest" description="Disordered" evidence="6">
    <location>
        <begin position="348"/>
        <end position="397"/>
    </location>
</feature>
<name>A0A0N0DU09_LEPPY</name>
<feature type="transmembrane region" description="Helical" evidence="7">
    <location>
        <begin position="733"/>
        <end position="764"/>
    </location>
</feature>